<name>F5Y935_LEAAZ</name>
<dbReference type="InterPro" id="IPR042229">
    <property type="entry name" value="Listeria/Bacterioides_rpt_sf"/>
</dbReference>
<evidence type="ECO:0000259" key="4">
    <source>
        <dbReference type="Pfam" id="PF13290"/>
    </source>
</evidence>
<dbReference type="HOGENOM" id="CLU_331182_0_0_12"/>
<dbReference type="NCBIfam" id="TIGR02543">
    <property type="entry name" value="List_Bact_rpt"/>
    <property type="match status" value="1"/>
</dbReference>
<dbReference type="STRING" id="545695.TREAZ_3285"/>
<reference evidence="6" key="1">
    <citation type="submission" date="2009-12" db="EMBL/GenBank/DDBJ databases">
        <title>Complete sequence of Treponema azotonutricium strain ZAS-9.</title>
        <authorList>
            <person name="Tetu S.G."/>
            <person name="Matson E."/>
            <person name="Ren Q."/>
            <person name="Seshadri R."/>
            <person name="Elbourne L."/>
            <person name="Hassan K.A."/>
            <person name="Durkin A."/>
            <person name="Radune D."/>
            <person name="Mohamoud Y."/>
            <person name="Shay R."/>
            <person name="Jin S."/>
            <person name="Zhang X."/>
            <person name="Lucey K."/>
            <person name="Ballor N.R."/>
            <person name="Ottesen E."/>
            <person name="Rosenthal R."/>
            <person name="Allen A."/>
            <person name="Leadbetter J.R."/>
            <person name="Paulsen I.T."/>
        </authorList>
    </citation>
    <scope>NUCLEOTIDE SEQUENCE [LARGE SCALE GENOMIC DNA]</scope>
    <source>
        <strain evidence="6">ATCC BAA-888 / DSM 13862 / ZAS-9</strain>
    </source>
</reference>
<feature type="signal peptide" evidence="2">
    <location>
        <begin position="1"/>
        <end position="19"/>
    </location>
</feature>
<evidence type="ECO:0000256" key="1">
    <source>
        <dbReference type="ARBA" id="ARBA00004196"/>
    </source>
</evidence>
<evidence type="ECO:0000313" key="5">
    <source>
        <dbReference type="EMBL" id="AEF82807.1"/>
    </source>
</evidence>
<dbReference type="InterPro" id="IPR059177">
    <property type="entry name" value="GH29D-like_dom"/>
</dbReference>
<sequence length="865" mass="89442">MKRTSKLILAIAGVLAALALIFASCGGNSPSDPPSTPDAATPTASPNGGAFFSLPKVTLASATDGAYIYYTTDGTAPVVAGESTSFYQAPFAVPSWNSVVKAIAVKNGYNNSGVLTTAAYTQDARIVASITVTQPTKTTYLVGEALDLAGLVVTATFNDGTTGFISVSPADTDWDTVKANPGAGKTVTINVNGKTAAFTVNIITAVTVTYNLNYAGAPAAEVKTIVPDSLAPTVTAPTRGGYTFSGWYQNAAGTGAPWNFSATPVSANTILYAKWEASGPSDPSLSKFEGLWKTVDGKYDLLFSGVKLVRIGHESDPSTIIEAEIGTFTDTDDGKIEFNITSYYQYKEGIYADYPTSVVENLSYTLSDSTLTITGDPSRIFIKDGSTVDKYALQIALIEAQLVDADFRYRNAFYSVDGADVFESKYWFTIAEQSAFGTAYTTAKAIRNNPAATALEVTSALTALTTAFIPFTTERKPGKLLYYVLPSPTTVANLNDALKTKEKVKITVDLTLSSATISMGATTPAKLSVGTTSGVTFPANTVFDTTTNTIDIGDTTNLVINTSSIMTLTNGAGIKAGGLVIRAAFPTGSNDVEFSGLAAGNLIESGVLTVHGTAKVEATGSARIQAGDDTNYVRIQGGILNPLAAVNGSVVVDGNAGVLYLSPSGSAVSSIFFNSGGSTASAGTGKIQFGTGEGKGSITGSWSSSGGATTLSVDNSGNIEIKGAAAARFLAQNQSRITVAPGAQLSLAENTTIDLAGSTAASMGSIVLMGNGDIAPRTRIALKADTSKVITGNTADDTTTKTGPKIFTINNESFLLEANGFVGTITNANYFSQFTRKSLSTNPVYLSALGTGPCTFAANLVVVDN</sequence>
<dbReference type="PROSITE" id="PS51257">
    <property type="entry name" value="PROKAR_LIPOPROTEIN"/>
    <property type="match status" value="1"/>
</dbReference>
<reference evidence="5 6" key="2">
    <citation type="journal article" date="2011" name="ISME J.">
        <title>RNA-seq reveals cooperative metabolic interactions between two termite-gut spirochete species in co-culture.</title>
        <authorList>
            <person name="Rosenthal A.Z."/>
            <person name="Matson E.G."/>
            <person name="Eldar A."/>
            <person name="Leadbetter J.R."/>
        </authorList>
    </citation>
    <scope>NUCLEOTIDE SEQUENCE [LARGE SCALE GENOMIC DNA]</scope>
    <source>
        <strain evidence="6">ATCC BAA-888 / DSM 13862 / ZAS-9</strain>
    </source>
</reference>
<dbReference type="GO" id="GO:0030313">
    <property type="term" value="C:cell envelope"/>
    <property type="evidence" value="ECO:0007669"/>
    <property type="project" value="UniProtKB-SubCell"/>
</dbReference>
<evidence type="ECO:0000256" key="2">
    <source>
        <dbReference type="SAM" id="SignalP"/>
    </source>
</evidence>
<feature type="domain" description="GH29D-like beta-sandwich" evidence="4">
    <location>
        <begin position="46"/>
        <end position="115"/>
    </location>
</feature>
<dbReference type="AlphaFoldDB" id="F5Y935"/>
<organism evidence="5 6">
    <name type="scientific">Leadbettera azotonutricia (strain ATCC BAA-888 / DSM 13862 / ZAS-9)</name>
    <name type="common">Treponema azotonutricium</name>
    <dbReference type="NCBI Taxonomy" id="545695"/>
    <lineage>
        <taxon>Bacteria</taxon>
        <taxon>Pseudomonadati</taxon>
        <taxon>Spirochaetota</taxon>
        <taxon>Spirochaetia</taxon>
        <taxon>Spirochaetales</taxon>
        <taxon>Breznakiellaceae</taxon>
        <taxon>Leadbettera</taxon>
    </lineage>
</organism>
<dbReference type="Pfam" id="PF13290">
    <property type="entry name" value="CHB_HEX_C_1"/>
    <property type="match status" value="1"/>
</dbReference>
<evidence type="ECO:0000313" key="6">
    <source>
        <dbReference type="Proteomes" id="UP000009222"/>
    </source>
</evidence>
<proteinExistence type="predicted"/>
<feature type="chain" id="PRO_5003335769" evidence="2">
    <location>
        <begin position="20"/>
        <end position="865"/>
    </location>
</feature>
<dbReference type="InParanoid" id="F5Y935"/>
<dbReference type="KEGG" id="taz:TREAZ_3285"/>
<dbReference type="Proteomes" id="UP000009222">
    <property type="component" value="Chromosome"/>
</dbReference>
<dbReference type="eggNOG" id="COG4733">
    <property type="taxonomic scope" value="Bacteria"/>
</dbReference>
<gene>
    <name evidence="5" type="ordered locus">TREAZ_3285</name>
</gene>
<dbReference type="InterPro" id="IPR013378">
    <property type="entry name" value="InlB-like_B-rpt"/>
</dbReference>
<dbReference type="EMBL" id="CP001841">
    <property type="protein sequence ID" value="AEF82807.1"/>
    <property type="molecule type" value="Genomic_DNA"/>
</dbReference>
<accession>F5Y935</accession>
<dbReference type="Gene3D" id="2.60.40.3630">
    <property type="match status" value="1"/>
</dbReference>
<keyword evidence="6" id="KW-1185">Reference proteome</keyword>
<evidence type="ECO:0000259" key="3">
    <source>
        <dbReference type="Pfam" id="PF07523"/>
    </source>
</evidence>
<dbReference type="Pfam" id="PF09479">
    <property type="entry name" value="Flg_new"/>
    <property type="match status" value="1"/>
</dbReference>
<dbReference type="InterPro" id="IPR022038">
    <property type="entry name" value="Ig-like_bact"/>
</dbReference>
<protein>
    <submittedName>
        <fullName evidence="5">Repeat protein</fullName>
    </submittedName>
</protein>
<comment type="subcellular location">
    <subcellularLocation>
        <location evidence="1">Cell envelope</location>
    </subcellularLocation>
</comment>
<feature type="domain" description="Ig-like" evidence="3">
    <location>
        <begin position="133"/>
        <end position="201"/>
    </location>
</feature>
<dbReference type="Gene3D" id="2.60.40.4270">
    <property type="entry name" value="Listeria-Bacteroides repeat domain"/>
    <property type="match status" value="1"/>
</dbReference>
<dbReference type="Pfam" id="PF07523">
    <property type="entry name" value="Big_3"/>
    <property type="match status" value="1"/>
</dbReference>
<dbReference type="RefSeq" id="WP_015712277.1">
    <property type="nucleotide sequence ID" value="NC_015577.1"/>
</dbReference>
<dbReference type="Gene3D" id="1.20.1270.90">
    <property type="entry name" value="AF1782-like"/>
    <property type="match status" value="1"/>
</dbReference>
<keyword evidence="2" id="KW-0732">Signal</keyword>